<name>A0AAU8A4E1_9BURK</name>
<dbReference type="Pfam" id="PF03883">
    <property type="entry name" value="H2O2_YaaD"/>
    <property type="match status" value="1"/>
</dbReference>
<dbReference type="EMBL" id="CP099959">
    <property type="protein sequence ID" value="XCC58470.1"/>
    <property type="molecule type" value="Genomic_DNA"/>
</dbReference>
<dbReference type="NCBIfam" id="NF002541">
    <property type="entry name" value="PRK02101.1-1"/>
    <property type="match status" value="1"/>
</dbReference>
<dbReference type="GO" id="GO:0005829">
    <property type="term" value="C:cytosol"/>
    <property type="evidence" value="ECO:0007669"/>
    <property type="project" value="TreeGrafter"/>
</dbReference>
<organism evidence="2">
    <name type="scientific">Polynucleobacter sp. UK-FUSCHL-C3</name>
    <dbReference type="NCBI Taxonomy" id="2955208"/>
    <lineage>
        <taxon>Bacteria</taxon>
        <taxon>Pseudomonadati</taxon>
        <taxon>Pseudomonadota</taxon>
        <taxon>Betaproteobacteria</taxon>
        <taxon>Burkholderiales</taxon>
        <taxon>Burkholderiaceae</taxon>
        <taxon>Polynucleobacter</taxon>
    </lineage>
</organism>
<dbReference type="InterPro" id="IPR005583">
    <property type="entry name" value="YaaA"/>
</dbReference>
<dbReference type="NCBIfam" id="NF002542">
    <property type="entry name" value="PRK02101.1-3"/>
    <property type="match status" value="1"/>
</dbReference>
<dbReference type="GO" id="GO:0033194">
    <property type="term" value="P:response to hydroperoxide"/>
    <property type="evidence" value="ECO:0007669"/>
    <property type="project" value="TreeGrafter"/>
</dbReference>
<dbReference type="HAMAP" id="MF_00652">
    <property type="entry name" value="UPF0246"/>
    <property type="match status" value="1"/>
</dbReference>
<comment type="similarity">
    <text evidence="1">Belongs to the UPF0246 family.</text>
</comment>
<accession>A0AAU8A4E1</accession>
<reference evidence="2" key="1">
    <citation type="submission" date="2022-06" db="EMBL/GenBank/DDBJ databases">
        <title>New Polynucleobacter species.</title>
        <authorList>
            <person name="Hahn M.W."/>
        </authorList>
    </citation>
    <scope>NUCLEOTIDE SEQUENCE</scope>
    <source>
        <strain evidence="2">UK-FUSCHL-C3</strain>
    </source>
</reference>
<sequence length="259" mass="29313">MLIVLSPAKSLDYESPISTKKHTLPDFVAESAKLIADLKKLSPQQVSKLMGISDPLAALNVGRYRDWSKTFTSSNSRPALLAFNGDVYEGFDAKSLDSKALDFAQEHVRILSGLYGVLRPLDLMQAYRLEMGTAFKNARGKDLYAFWGDRITKAIHKDLKKQKKPFLLNLASEEYFKVLQANELGYPVISPVFQDAKDGKYKIISFYAKRARGLMARFVVENRITDPADLKNFKTEGYRYSAAESKPDKPVFRRAEQKK</sequence>
<evidence type="ECO:0000313" key="2">
    <source>
        <dbReference type="EMBL" id="XCC58470.1"/>
    </source>
</evidence>
<dbReference type="PANTHER" id="PTHR30283">
    <property type="entry name" value="PEROXIDE STRESS RESPONSE PROTEIN YAAA"/>
    <property type="match status" value="1"/>
</dbReference>
<dbReference type="PANTHER" id="PTHR30283:SF4">
    <property type="entry name" value="PEROXIDE STRESS RESISTANCE PROTEIN YAAA"/>
    <property type="match status" value="1"/>
</dbReference>
<protein>
    <recommendedName>
        <fullName evidence="1">UPF0246 protein NKE59_04080</fullName>
    </recommendedName>
</protein>
<proteinExistence type="inferred from homology"/>
<gene>
    <name evidence="2" type="primary">yaaA</name>
    <name evidence="2" type="ORF">NKE59_04080</name>
</gene>
<dbReference type="AlphaFoldDB" id="A0AAU8A4E1"/>
<evidence type="ECO:0000256" key="1">
    <source>
        <dbReference type="HAMAP-Rule" id="MF_00652"/>
    </source>
</evidence>
<dbReference type="RefSeq" id="WP_353439717.1">
    <property type="nucleotide sequence ID" value="NZ_CP099959.1"/>
</dbReference>